<evidence type="ECO:0000256" key="1">
    <source>
        <dbReference type="SAM" id="MobiDB-lite"/>
    </source>
</evidence>
<evidence type="ECO:0000313" key="2">
    <source>
        <dbReference type="EMBL" id="KAF7179743.1"/>
    </source>
</evidence>
<dbReference type="AlphaFoldDB" id="A0A8H6V5N1"/>
<dbReference type="EMBL" id="JACBAG010001855">
    <property type="protein sequence ID" value="KAF7179743.1"/>
    <property type="molecule type" value="Genomic_DNA"/>
</dbReference>
<dbReference type="Proteomes" id="UP000641853">
    <property type="component" value="Unassembled WGS sequence"/>
</dbReference>
<gene>
    <name evidence="2" type="ORF">CNMCM7691_008793</name>
</gene>
<feature type="region of interest" description="Disordered" evidence="1">
    <location>
        <begin position="33"/>
        <end position="61"/>
    </location>
</feature>
<reference evidence="2" key="1">
    <citation type="submission" date="2020-06" db="EMBL/GenBank/DDBJ databases">
        <title>Draft genome sequences of strains closely related to Aspergillus parafelis and Aspergillus hiratsukae.</title>
        <authorList>
            <person name="Dos Santos R.A.C."/>
            <person name="Rivero-Menendez O."/>
            <person name="Steenwyk J.L."/>
            <person name="Mead M.E."/>
            <person name="Goldman G.H."/>
            <person name="Alastruey-Izquierdo A."/>
            <person name="Rokas A."/>
        </authorList>
    </citation>
    <scope>NUCLEOTIDE SEQUENCE</scope>
    <source>
        <strain evidence="2">CNM-CM7691</strain>
    </source>
</reference>
<comment type="caution">
    <text evidence="2">The sequence shown here is derived from an EMBL/GenBank/DDBJ whole genome shotgun (WGS) entry which is preliminary data.</text>
</comment>
<proteinExistence type="predicted"/>
<evidence type="ECO:0000313" key="3">
    <source>
        <dbReference type="Proteomes" id="UP000641853"/>
    </source>
</evidence>
<accession>A0A8H6V5N1</accession>
<keyword evidence="3" id="KW-1185">Reference proteome</keyword>
<organism evidence="2 3">
    <name type="scientific">Aspergillus felis</name>
    <dbReference type="NCBI Taxonomy" id="1287682"/>
    <lineage>
        <taxon>Eukaryota</taxon>
        <taxon>Fungi</taxon>
        <taxon>Dikarya</taxon>
        <taxon>Ascomycota</taxon>
        <taxon>Pezizomycotina</taxon>
        <taxon>Eurotiomycetes</taxon>
        <taxon>Eurotiomycetidae</taxon>
        <taxon>Eurotiales</taxon>
        <taxon>Aspergillaceae</taxon>
        <taxon>Aspergillus</taxon>
        <taxon>Aspergillus subgen. Fumigati</taxon>
    </lineage>
</organism>
<sequence length="93" mass="10051">MRMHTATAYDNRLAFKMGFAIQSQTELSLGCSDCSPVQGGSPGTTRGFERERPRNQASGGNSTIWAASQMAWVTWGRWRSIPLCLGEAVAALG</sequence>
<protein>
    <submittedName>
        <fullName evidence="2">Uncharacterized protein</fullName>
    </submittedName>
</protein>
<name>A0A8H6V5N1_9EURO</name>